<dbReference type="Gene3D" id="3.90.226.10">
    <property type="entry name" value="2-enoyl-CoA Hydratase, Chain A, domain 1"/>
    <property type="match status" value="1"/>
</dbReference>
<evidence type="ECO:0000259" key="3">
    <source>
        <dbReference type="Pfam" id="PF02911"/>
    </source>
</evidence>
<dbReference type="PANTHER" id="PTHR43388">
    <property type="entry name" value="HYDROGENASE MATURATION FACTOR HOXX"/>
    <property type="match status" value="1"/>
</dbReference>
<comment type="similarity">
    <text evidence="1">Belongs to the enoyl-CoA hydratase/isomerase family.</text>
</comment>
<dbReference type="RefSeq" id="WP_171415409.1">
    <property type="nucleotide sequence ID" value="NZ_JABFOR010000004.1"/>
</dbReference>
<dbReference type="PROSITE" id="PS00166">
    <property type="entry name" value="ENOYL_COA_HYDRATASE"/>
    <property type="match status" value="1"/>
</dbReference>
<dbReference type="SUPFAM" id="SSF53328">
    <property type="entry name" value="Formyltransferase"/>
    <property type="match status" value="1"/>
</dbReference>
<dbReference type="InterPro" id="IPR047180">
    <property type="entry name" value="HoxX-like"/>
</dbReference>
<dbReference type="InterPro" id="IPR005793">
    <property type="entry name" value="Formyl_trans_C"/>
</dbReference>
<dbReference type="InterPro" id="IPR001753">
    <property type="entry name" value="Enoyl-CoA_hydra/iso"/>
</dbReference>
<dbReference type="SUPFAM" id="SSF52096">
    <property type="entry name" value="ClpP/crotonase"/>
    <property type="match status" value="1"/>
</dbReference>
<dbReference type="PANTHER" id="PTHR43388:SF1">
    <property type="entry name" value="HYDROGENASE MATURATION FACTOR HOXX"/>
    <property type="match status" value="1"/>
</dbReference>
<feature type="domain" description="Formyl transferase N-terminal" evidence="2">
    <location>
        <begin position="36"/>
        <end position="145"/>
    </location>
</feature>
<dbReference type="CDD" id="cd06558">
    <property type="entry name" value="crotonase-like"/>
    <property type="match status" value="1"/>
</dbReference>
<sequence length="558" mass="63541">MRILFITTAHNSMSQRMFVELTDRGYKVEIHITTTKCDMIKTVQNQNPDLIICPFLKTAIPEEIWKNYVCIIVHPGIVGDRGPSSLDWAITNNLPEWGVTFLQANHEMDAGDIWSTDNFVMSNKTKSALYRHEVTQAGVKCLLDVIKKFQSNRFSPIPLNYENSEVKGRLHITMKQIHRKIDWNDSTEVIFKKICAADSNPGVLDTIFEEEYYLYGAHKESKLRGAPGEIIGKRDGAICRATGDGAIWITHLKPKGYFKIPAALALKNKLDHIPEYSLTPFEIYTGDSYREIFYEEKNKVGYLYFNFYNGAMSTEQCIRLQETLIDIKKREITVLVLMGGHDFWSNGIHLNTIEHSENPADESWRNINAMNDLILEIISMNSKLVISALQGNAGAGGVILALAADYIYARDGVVLNPHYKKMGGLFGSEYWTYLLPKRVGDKKAYELTEKCLPISTATAKSIGLLDDVFGQTAVEFVEQIVFRAETIANSLDFQQFISKKNEKRKNDEASKALNQYREEELKHMWNNFYGLDKSYHIARHNFVYKIPCTSSTLNCTLS</sequence>
<dbReference type="Pfam" id="PF00378">
    <property type="entry name" value="ECH_1"/>
    <property type="match status" value="1"/>
</dbReference>
<dbReference type="EMBL" id="JABFOR010000004">
    <property type="protein sequence ID" value="NOJ70032.1"/>
    <property type="molecule type" value="Genomic_DNA"/>
</dbReference>
<dbReference type="InterPro" id="IPR029045">
    <property type="entry name" value="ClpP/crotonase-like_dom_sf"/>
</dbReference>
<dbReference type="InterPro" id="IPR002376">
    <property type="entry name" value="Formyl_transf_N"/>
</dbReference>
<gene>
    <name evidence="4" type="ORF">HMI46_05635</name>
</gene>
<feature type="domain" description="Formyl transferase C-terminal" evidence="3">
    <location>
        <begin position="175"/>
        <end position="262"/>
    </location>
</feature>
<dbReference type="AlphaFoldDB" id="A0AAP6ZXS2"/>
<dbReference type="InterPro" id="IPR036477">
    <property type="entry name" value="Formyl_transf_N_sf"/>
</dbReference>
<dbReference type="Pfam" id="PF02911">
    <property type="entry name" value="Formyl_trans_C"/>
    <property type="match status" value="1"/>
</dbReference>
<name>A0AAP6ZXS2_PAEAL</name>
<dbReference type="PIRSF" id="PIRSF006787">
    <property type="entry name" value="Hydrgn_mat_HoxX"/>
    <property type="match status" value="1"/>
</dbReference>
<accession>A0AAP6ZXS2</accession>
<dbReference type="Pfam" id="PF00551">
    <property type="entry name" value="Formyl_trans_N"/>
    <property type="match status" value="1"/>
</dbReference>
<comment type="caution">
    <text evidence="4">The sequence shown here is derived from an EMBL/GenBank/DDBJ whole genome shotgun (WGS) entry which is preliminary data.</text>
</comment>
<dbReference type="InterPro" id="IPR018376">
    <property type="entry name" value="Enoyl-CoA_hyd/isom_CS"/>
</dbReference>
<protein>
    <submittedName>
        <fullName evidence="4">Hydrogenase maturation protein</fullName>
    </submittedName>
</protein>
<dbReference type="Gene3D" id="3.40.50.12230">
    <property type="match status" value="1"/>
</dbReference>
<proteinExistence type="inferred from homology"/>
<dbReference type="SUPFAM" id="SSF50486">
    <property type="entry name" value="FMT C-terminal domain-like"/>
    <property type="match status" value="1"/>
</dbReference>
<evidence type="ECO:0000313" key="4">
    <source>
        <dbReference type="EMBL" id="NOJ70032.1"/>
    </source>
</evidence>
<dbReference type="CDD" id="cd08650">
    <property type="entry name" value="FMT_core_HypX_N"/>
    <property type="match status" value="1"/>
</dbReference>
<evidence type="ECO:0000259" key="2">
    <source>
        <dbReference type="Pfam" id="PF00551"/>
    </source>
</evidence>
<dbReference type="InterPro" id="IPR011034">
    <property type="entry name" value="Formyl_transferase-like_C_sf"/>
</dbReference>
<dbReference type="GO" id="GO:0003824">
    <property type="term" value="F:catalytic activity"/>
    <property type="evidence" value="ECO:0007669"/>
    <property type="project" value="InterPro"/>
</dbReference>
<dbReference type="InterPro" id="IPR009188">
    <property type="entry name" value="NiFe-hyd_mat_HypX/HoxX"/>
</dbReference>
<evidence type="ECO:0000256" key="1">
    <source>
        <dbReference type="RuleBase" id="RU003707"/>
    </source>
</evidence>
<organism evidence="4 5">
    <name type="scientific">Paenibacillus alvei</name>
    <name type="common">Bacillus alvei</name>
    <dbReference type="NCBI Taxonomy" id="44250"/>
    <lineage>
        <taxon>Bacteria</taxon>
        <taxon>Bacillati</taxon>
        <taxon>Bacillota</taxon>
        <taxon>Bacilli</taxon>
        <taxon>Bacillales</taxon>
        <taxon>Paenibacillaceae</taxon>
        <taxon>Paenibacillus</taxon>
    </lineage>
</organism>
<evidence type="ECO:0000313" key="5">
    <source>
        <dbReference type="Proteomes" id="UP000552038"/>
    </source>
</evidence>
<reference evidence="4 5" key="1">
    <citation type="submission" date="2020-05" db="EMBL/GenBank/DDBJ databases">
        <title>Whole genome sequencing and identification of novel metabolites from Paenibacillus alvei strain JR949.</title>
        <authorList>
            <person name="Rajendhran J."/>
            <person name="Sree Pranav P."/>
            <person name="Mahalakshmi B."/>
            <person name="Karthikeyan R."/>
        </authorList>
    </citation>
    <scope>NUCLEOTIDE SEQUENCE [LARGE SCALE GENOMIC DNA]</scope>
    <source>
        <strain evidence="4 5">JR949</strain>
    </source>
</reference>
<dbReference type="Proteomes" id="UP000552038">
    <property type="component" value="Unassembled WGS sequence"/>
</dbReference>
<dbReference type="CDD" id="cd08701">
    <property type="entry name" value="FMT_C_HypX"/>
    <property type="match status" value="1"/>
</dbReference>